<name>A0A099KC68_COLPS</name>
<gene>
    <name evidence="5" type="ORF">ND2E_4335</name>
</gene>
<protein>
    <submittedName>
        <fullName evidence="5">Urea amidolyase related protein</fullName>
        <ecNumber evidence="5">6.3.4.6</ecNumber>
    </submittedName>
</protein>
<evidence type="ECO:0000256" key="1">
    <source>
        <dbReference type="ARBA" id="ARBA00022741"/>
    </source>
</evidence>
<proteinExistence type="predicted"/>
<dbReference type="GO" id="GO:0004847">
    <property type="term" value="F:urea carboxylase activity"/>
    <property type="evidence" value="ECO:0007669"/>
    <property type="project" value="UniProtKB-EC"/>
</dbReference>
<accession>A0A099KC68</accession>
<evidence type="ECO:0000256" key="3">
    <source>
        <dbReference type="ARBA" id="ARBA00022840"/>
    </source>
</evidence>
<dbReference type="GO" id="GO:0016829">
    <property type="term" value="F:lyase activity"/>
    <property type="evidence" value="ECO:0007669"/>
    <property type="project" value="UniProtKB-KW"/>
</dbReference>
<evidence type="ECO:0000313" key="6">
    <source>
        <dbReference type="Proteomes" id="UP000029843"/>
    </source>
</evidence>
<dbReference type="RefSeq" id="WP_052056901.1">
    <property type="nucleotide sequence ID" value="NZ_JQED01000053.1"/>
</dbReference>
<dbReference type="AlphaFoldDB" id="A0A099KC68"/>
<evidence type="ECO:0000259" key="4">
    <source>
        <dbReference type="SMART" id="SM00797"/>
    </source>
</evidence>
<evidence type="ECO:0000313" key="5">
    <source>
        <dbReference type="EMBL" id="KGJ87597.1"/>
    </source>
</evidence>
<dbReference type="SUPFAM" id="SSF50891">
    <property type="entry name" value="Cyclophilin-like"/>
    <property type="match status" value="1"/>
</dbReference>
<feature type="domain" description="Carboxyltransferase" evidence="4">
    <location>
        <begin position="41"/>
        <end position="323"/>
    </location>
</feature>
<dbReference type="NCBIfam" id="TIGR00724">
    <property type="entry name" value="urea_amlyse_rel"/>
    <property type="match status" value="1"/>
</dbReference>
<dbReference type="GO" id="GO:0005524">
    <property type="term" value="F:ATP binding"/>
    <property type="evidence" value="ECO:0007669"/>
    <property type="project" value="UniProtKB-KW"/>
</dbReference>
<dbReference type="PATRIC" id="fig|28229.4.peg.3697"/>
<dbReference type="EMBL" id="JQED01000053">
    <property type="protein sequence ID" value="KGJ87597.1"/>
    <property type="molecule type" value="Genomic_DNA"/>
</dbReference>
<dbReference type="PANTHER" id="PTHR43309">
    <property type="entry name" value="5-OXOPROLINASE SUBUNIT C"/>
    <property type="match status" value="1"/>
</dbReference>
<keyword evidence="5" id="KW-0456">Lyase</keyword>
<dbReference type="PANTHER" id="PTHR43309:SF4">
    <property type="entry name" value="CARBOXYLTRANSFERASE DOMAIN-CONTAINING PROTEIN"/>
    <property type="match status" value="1"/>
</dbReference>
<evidence type="ECO:0000256" key="2">
    <source>
        <dbReference type="ARBA" id="ARBA00022801"/>
    </source>
</evidence>
<dbReference type="Gene3D" id="2.40.100.10">
    <property type="entry name" value="Cyclophilin-like"/>
    <property type="match status" value="1"/>
</dbReference>
<comment type="caution">
    <text evidence="5">The sequence shown here is derived from an EMBL/GenBank/DDBJ whole genome shotgun (WGS) entry which is preliminary data.</text>
</comment>
<organism evidence="5 6">
    <name type="scientific">Colwellia psychrerythraea</name>
    <name type="common">Vibrio psychroerythus</name>
    <dbReference type="NCBI Taxonomy" id="28229"/>
    <lineage>
        <taxon>Bacteria</taxon>
        <taxon>Pseudomonadati</taxon>
        <taxon>Pseudomonadota</taxon>
        <taxon>Gammaproteobacteria</taxon>
        <taxon>Alteromonadales</taxon>
        <taxon>Colwelliaceae</taxon>
        <taxon>Colwellia</taxon>
    </lineage>
</organism>
<keyword evidence="5" id="KW-0436">Ligase</keyword>
<dbReference type="Proteomes" id="UP000029843">
    <property type="component" value="Unassembled WGS sequence"/>
</dbReference>
<sequence>MSKIISCEQAQKKSLQQRGFVVSDPGILSLIQDAGRFGAFNLGLTNGGPADSLAFYWANRLCGNAINTTAIEINLGGLQLKAQTDCIVAVTGAPMPLTVNGQAKACWQSLLIKAGDTIHLGFTDVGVRSYLAVAGGFEVKPSFGSTATVCRESVGGLNGGKLLKHDVLPCQVLSKADNSQKQWMLAENDQPRYVNEVILHTVIGYQQAHFPDIEKRSFFSSEYHISQHWDRMGYRLQGRAIKSDVNGILSEGICYGAVQIPADGQPIVLLNDRQTIGGYPKIGAVISQDCAKLSQLRQGDKVHFEPISMSAADNMFHLNLRKLKQTQLISYT</sequence>
<dbReference type="OrthoDB" id="9768696at2"/>
<keyword evidence="3" id="KW-0067">ATP-binding</keyword>
<keyword evidence="2" id="KW-0378">Hydrolase</keyword>
<dbReference type="Pfam" id="PF02626">
    <property type="entry name" value="CT_A_B"/>
    <property type="match status" value="1"/>
</dbReference>
<dbReference type="InterPro" id="IPR052708">
    <property type="entry name" value="PxpC"/>
</dbReference>
<dbReference type="GO" id="GO:0016787">
    <property type="term" value="F:hydrolase activity"/>
    <property type="evidence" value="ECO:0007669"/>
    <property type="project" value="UniProtKB-KW"/>
</dbReference>
<dbReference type="InterPro" id="IPR029000">
    <property type="entry name" value="Cyclophilin-like_dom_sf"/>
</dbReference>
<dbReference type="InterPro" id="IPR003778">
    <property type="entry name" value="CT_A_B"/>
</dbReference>
<keyword evidence="1" id="KW-0547">Nucleotide-binding</keyword>
<reference evidence="5 6" key="1">
    <citation type="submission" date="2014-08" db="EMBL/GenBank/DDBJ databases">
        <title>Genomic and Phenotypic Diversity of Colwellia psychrerythraea strains from Disparate Marine Basins.</title>
        <authorList>
            <person name="Techtmann S.M."/>
            <person name="Stelling S.C."/>
            <person name="Utturkar S.M."/>
            <person name="Alshibli N."/>
            <person name="Harris A."/>
            <person name="Brown S.D."/>
            <person name="Hazen T.C."/>
        </authorList>
    </citation>
    <scope>NUCLEOTIDE SEQUENCE [LARGE SCALE GENOMIC DNA]</scope>
    <source>
        <strain evidence="5 6">ND2E</strain>
    </source>
</reference>
<dbReference type="EC" id="6.3.4.6" evidence="5"/>
<dbReference type="SMART" id="SM00797">
    <property type="entry name" value="AHS2"/>
    <property type="match status" value="1"/>
</dbReference>